<evidence type="ECO:0000313" key="10">
    <source>
        <dbReference type="EMBL" id="HDQ88532.1"/>
    </source>
</evidence>
<proteinExistence type="inferred from homology"/>
<dbReference type="InterPro" id="IPR042094">
    <property type="entry name" value="T2SS_GspF_sf"/>
</dbReference>
<keyword evidence="6 8" id="KW-1133">Transmembrane helix</keyword>
<dbReference type="FunFam" id="1.20.81.30:FF:000001">
    <property type="entry name" value="Type II secretion system protein F"/>
    <property type="match status" value="1"/>
</dbReference>
<dbReference type="AlphaFoldDB" id="A0A7C1HHA7"/>
<keyword evidence="7 8" id="KW-0472">Membrane</keyword>
<evidence type="ECO:0000256" key="4">
    <source>
        <dbReference type="ARBA" id="ARBA00022519"/>
    </source>
</evidence>
<dbReference type="Proteomes" id="UP000886066">
    <property type="component" value="Unassembled WGS sequence"/>
</dbReference>
<dbReference type="Gene3D" id="1.20.81.30">
    <property type="entry name" value="Type II secretion system (T2SS), domain F"/>
    <property type="match status" value="2"/>
</dbReference>
<comment type="caution">
    <text evidence="10">The sequence shown here is derived from an EMBL/GenBank/DDBJ whole genome shotgun (WGS) entry which is preliminary data.</text>
</comment>
<dbReference type="PRINTS" id="PR00812">
    <property type="entry name" value="BCTERIALGSPF"/>
</dbReference>
<feature type="transmembrane region" description="Helical" evidence="8">
    <location>
        <begin position="333"/>
        <end position="354"/>
    </location>
</feature>
<keyword evidence="4" id="KW-0997">Cell inner membrane</keyword>
<comment type="similarity">
    <text evidence="2">Belongs to the GSP F family.</text>
</comment>
<evidence type="ECO:0000256" key="7">
    <source>
        <dbReference type="ARBA" id="ARBA00023136"/>
    </source>
</evidence>
<evidence type="ECO:0000259" key="9">
    <source>
        <dbReference type="Pfam" id="PF00482"/>
    </source>
</evidence>
<evidence type="ECO:0000256" key="5">
    <source>
        <dbReference type="ARBA" id="ARBA00022692"/>
    </source>
</evidence>
<gene>
    <name evidence="10" type="ORF">ENN92_00040</name>
</gene>
<dbReference type="InterPro" id="IPR018076">
    <property type="entry name" value="T2SS_GspF_dom"/>
</dbReference>
<organism evidence="10">
    <name type="scientific">candidate division WWE3 bacterium</name>
    <dbReference type="NCBI Taxonomy" id="2053526"/>
    <lineage>
        <taxon>Bacteria</taxon>
        <taxon>Katanobacteria</taxon>
    </lineage>
</organism>
<accession>A0A7C1HHA7</accession>
<keyword evidence="3" id="KW-1003">Cell membrane</keyword>
<protein>
    <submittedName>
        <fullName evidence="10">Type II secretion system F family protein</fullName>
    </submittedName>
</protein>
<keyword evidence="5 8" id="KW-0812">Transmembrane</keyword>
<evidence type="ECO:0000256" key="3">
    <source>
        <dbReference type="ARBA" id="ARBA00022475"/>
    </source>
</evidence>
<dbReference type="Pfam" id="PF00482">
    <property type="entry name" value="T2SSF"/>
    <property type="match status" value="2"/>
</dbReference>
<dbReference type="InterPro" id="IPR003004">
    <property type="entry name" value="GspF/PilC"/>
</dbReference>
<name>A0A7C1HHA7_UNCKA</name>
<feature type="domain" description="Type II secretion system protein GspF" evidence="9">
    <location>
        <begin position="25"/>
        <end position="148"/>
    </location>
</feature>
<evidence type="ECO:0000256" key="2">
    <source>
        <dbReference type="ARBA" id="ARBA00005745"/>
    </source>
</evidence>
<dbReference type="EMBL" id="DSDM01000004">
    <property type="protein sequence ID" value="HDQ88532.1"/>
    <property type="molecule type" value="Genomic_DNA"/>
</dbReference>
<comment type="subcellular location">
    <subcellularLocation>
        <location evidence="1">Cell inner membrane</location>
        <topology evidence="1">Multi-pass membrane protein</topology>
    </subcellularLocation>
</comment>
<feature type="transmembrane region" description="Helical" evidence="8">
    <location>
        <begin position="178"/>
        <end position="197"/>
    </location>
</feature>
<dbReference type="PANTHER" id="PTHR30012:SF0">
    <property type="entry name" value="TYPE II SECRETION SYSTEM PROTEIN F-RELATED"/>
    <property type="match status" value="1"/>
</dbReference>
<evidence type="ECO:0000256" key="6">
    <source>
        <dbReference type="ARBA" id="ARBA00022989"/>
    </source>
</evidence>
<sequence>MPKPKKEQKQIQLVKRVKLVEIVNFTKHLSTMLRAGIPIDEGMETLVEQTANPYFRHVLNQSLEDIQNGQTLSEALEKHKNAFSHFYISLIRISEESGTLEENMNFLAEQLNKAYALKKKIQGAMLYPSLIIVAAIGMGGFITVFILPQLVEFFEDFGVDLPLTTKILLGIAKFMETYGIFVFGGIFAFIIGLSFAVKNQKIKLLWHRILLKTPIVGKIIALDQLSKFSRNLGVLLRSGVPISKSLSVTANTLSNLRFRNILNTIEEAVNDGSTIHEILLKGGYKEIPAIFTTMIKVGEKSGTLEESLLYLGDFYEAEIDDFSNNLTTIIEPILLLSIGLSVGFIAVAIVSPIYELTGSF</sequence>
<feature type="transmembrane region" description="Helical" evidence="8">
    <location>
        <begin position="125"/>
        <end position="147"/>
    </location>
</feature>
<reference evidence="10" key="1">
    <citation type="journal article" date="2020" name="mSystems">
        <title>Genome- and Community-Level Interaction Insights into Carbon Utilization and Element Cycling Functions of Hydrothermarchaeota in Hydrothermal Sediment.</title>
        <authorList>
            <person name="Zhou Z."/>
            <person name="Liu Y."/>
            <person name="Xu W."/>
            <person name="Pan J."/>
            <person name="Luo Z.H."/>
            <person name="Li M."/>
        </authorList>
    </citation>
    <scope>NUCLEOTIDE SEQUENCE [LARGE SCALE GENOMIC DNA]</scope>
    <source>
        <strain evidence="10">SpSt-1219</strain>
    </source>
</reference>
<evidence type="ECO:0000256" key="8">
    <source>
        <dbReference type="SAM" id="Phobius"/>
    </source>
</evidence>
<dbReference type="PANTHER" id="PTHR30012">
    <property type="entry name" value="GENERAL SECRETION PATHWAY PROTEIN"/>
    <property type="match status" value="1"/>
</dbReference>
<dbReference type="GO" id="GO:0005886">
    <property type="term" value="C:plasma membrane"/>
    <property type="evidence" value="ECO:0007669"/>
    <property type="project" value="UniProtKB-SubCell"/>
</dbReference>
<evidence type="ECO:0000256" key="1">
    <source>
        <dbReference type="ARBA" id="ARBA00004429"/>
    </source>
</evidence>
<feature type="domain" description="Type II secretion system protein GspF" evidence="9">
    <location>
        <begin position="228"/>
        <end position="352"/>
    </location>
</feature>